<feature type="compositionally biased region" description="Basic residues" evidence="1">
    <location>
        <begin position="84"/>
        <end position="95"/>
    </location>
</feature>
<dbReference type="EMBL" id="JAZHRV010000001">
    <property type="protein sequence ID" value="MEH2554828.1"/>
    <property type="molecule type" value="Genomic_DNA"/>
</dbReference>
<name>A0ABU8BA07_9BRAD</name>
<evidence type="ECO:0000313" key="2">
    <source>
        <dbReference type="EMBL" id="MEH2554828.1"/>
    </source>
</evidence>
<evidence type="ECO:0000313" key="3">
    <source>
        <dbReference type="Proteomes" id="UP001364224"/>
    </source>
</evidence>
<evidence type="ECO:0008006" key="4">
    <source>
        <dbReference type="Google" id="ProtNLM"/>
    </source>
</evidence>
<feature type="compositionally biased region" description="Basic and acidic residues" evidence="1">
    <location>
        <begin position="24"/>
        <end position="83"/>
    </location>
</feature>
<dbReference type="RefSeq" id="WP_334479672.1">
    <property type="nucleotide sequence ID" value="NZ_JAZHRV010000001.1"/>
</dbReference>
<proteinExistence type="predicted"/>
<gene>
    <name evidence="2" type="ORF">V1286_002357</name>
</gene>
<keyword evidence="3" id="KW-1185">Reference proteome</keyword>
<sequence length="95" mass="10654">MSKFQQKAEAQTKQIIGQMLGDELLVKEGKEQQREATEPGRGHHDEGGHDQGIVRDERGQEQPRDKERAQRVSRVDRGGDPPGKKGRPRRASSVT</sequence>
<dbReference type="Proteomes" id="UP001364224">
    <property type="component" value="Unassembled WGS sequence"/>
</dbReference>
<organism evidence="2 3">
    <name type="scientific">Bradyrhizobium algeriense</name>
    <dbReference type="NCBI Taxonomy" id="634784"/>
    <lineage>
        <taxon>Bacteria</taxon>
        <taxon>Pseudomonadati</taxon>
        <taxon>Pseudomonadota</taxon>
        <taxon>Alphaproteobacteria</taxon>
        <taxon>Hyphomicrobiales</taxon>
        <taxon>Nitrobacteraceae</taxon>
        <taxon>Bradyrhizobium</taxon>
    </lineage>
</organism>
<accession>A0ABU8BA07</accession>
<comment type="caution">
    <text evidence="2">The sequence shown here is derived from an EMBL/GenBank/DDBJ whole genome shotgun (WGS) entry which is preliminary data.</text>
</comment>
<protein>
    <recommendedName>
        <fullName evidence="4">CsbD family protein</fullName>
    </recommendedName>
</protein>
<feature type="region of interest" description="Disordered" evidence="1">
    <location>
        <begin position="23"/>
        <end position="95"/>
    </location>
</feature>
<reference evidence="2 3" key="1">
    <citation type="submission" date="2024-02" db="EMBL/GenBank/DDBJ databases">
        <title>Adaptive strategies in a cosmopolitan and abundant soil bacterium.</title>
        <authorList>
            <person name="Carini P."/>
        </authorList>
    </citation>
    <scope>NUCLEOTIDE SEQUENCE [LARGE SCALE GENOMIC DNA]</scope>
    <source>
        <strain evidence="2 3">AZCC 1608</strain>
    </source>
</reference>
<evidence type="ECO:0000256" key="1">
    <source>
        <dbReference type="SAM" id="MobiDB-lite"/>
    </source>
</evidence>